<dbReference type="PANTHER" id="PTHR43135:SF3">
    <property type="entry name" value="ALPHA-D-RIBOSE 1-METHYLPHOSPHONATE 5-TRIPHOSPHATE DIPHOSPHATASE"/>
    <property type="match status" value="1"/>
</dbReference>
<dbReference type="Pfam" id="PF01979">
    <property type="entry name" value="Amidohydro_1"/>
    <property type="match status" value="2"/>
</dbReference>
<organism evidence="4 5">
    <name type="scientific">Mucilaginibacter pallidiroseus</name>
    <dbReference type="NCBI Taxonomy" id="2599295"/>
    <lineage>
        <taxon>Bacteria</taxon>
        <taxon>Pseudomonadati</taxon>
        <taxon>Bacteroidota</taxon>
        <taxon>Sphingobacteriia</taxon>
        <taxon>Sphingobacteriales</taxon>
        <taxon>Sphingobacteriaceae</taxon>
        <taxon>Mucilaginibacter</taxon>
    </lineage>
</organism>
<dbReference type="InterPro" id="IPR006680">
    <property type="entry name" value="Amidohydro-rel"/>
</dbReference>
<gene>
    <name evidence="4" type="ORF">FPZ43_08740</name>
</gene>
<feature type="domain" description="Amidohydrolase-related" evidence="3">
    <location>
        <begin position="337"/>
        <end position="416"/>
    </location>
</feature>
<keyword evidence="4" id="KW-0378">Hydrolase</keyword>
<dbReference type="RefSeq" id="WP_146381484.1">
    <property type="nucleotide sequence ID" value="NZ_VOEJ01000003.1"/>
</dbReference>
<name>A0A563UEZ4_9SPHI</name>
<dbReference type="Gene3D" id="2.30.40.10">
    <property type="entry name" value="Urease, subunit C, domain 1"/>
    <property type="match status" value="1"/>
</dbReference>
<dbReference type="InterPro" id="IPR032466">
    <property type="entry name" value="Metal_Hydrolase"/>
</dbReference>
<accession>A0A563UEZ4</accession>
<comment type="caution">
    <text evidence="4">The sequence shown here is derived from an EMBL/GenBank/DDBJ whole genome shotgun (WGS) entry which is preliminary data.</text>
</comment>
<evidence type="ECO:0000313" key="5">
    <source>
        <dbReference type="Proteomes" id="UP000320042"/>
    </source>
</evidence>
<keyword evidence="2" id="KW-0732">Signal</keyword>
<protein>
    <submittedName>
        <fullName evidence="4">Amidohydrolase family protein</fullName>
    </submittedName>
</protein>
<keyword evidence="5" id="KW-1185">Reference proteome</keyword>
<dbReference type="InterPro" id="IPR051781">
    <property type="entry name" value="Metallo-dep_Hydrolase"/>
</dbReference>
<dbReference type="EMBL" id="VOEJ01000003">
    <property type="protein sequence ID" value="TWR29928.1"/>
    <property type="molecule type" value="Genomic_DNA"/>
</dbReference>
<dbReference type="Gene3D" id="3.20.20.140">
    <property type="entry name" value="Metal-dependent hydrolases"/>
    <property type="match status" value="2"/>
</dbReference>
<feature type="signal peptide" evidence="2">
    <location>
        <begin position="1"/>
        <end position="19"/>
    </location>
</feature>
<reference evidence="4 5" key="1">
    <citation type="submission" date="2019-07" db="EMBL/GenBank/DDBJ databases">
        <authorList>
            <person name="Kim J."/>
        </authorList>
    </citation>
    <scope>NUCLEOTIDE SEQUENCE [LARGE SCALE GENOMIC DNA]</scope>
    <source>
        <strain evidence="5">dk17</strain>
    </source>
</reference>
<evidence type="ECO:0000259" key="3">
    <source>
        <dbReference type="Pfam" id="PF01979"/>
    </source>
</evidence>
<evidence type="ECO:0000256" key="2">
    <source>
        <dbReference type="SAM" id="SignalP"/>
    </source>
</evidence>
<dbReference type="SUPFAM" id="SSF51338">
    <property type="entry name" value="Composite domain of metallo-dependent hydrolases"/>
    <property type="match status" value="2"/>
</dbReference>
<dbReference type="GO" id="GO:0016810">
    <property type="term" value="F:hydrolase activity, acting on carbon-nitrogen (but not peptide) bonds"/>
    <property type="evidence" value="ECO:0007669"/>
    <property type="project" value="InterPro"/>
</dbReference>
<feature type="chain" id="PRO_5022235226" evidence="2">
    <location>
        <begin position="20"/>
        <end position="1018"/>
    </location>
</feature>
<sequence>MKKLLLICLSVFVFRPGHAQDTYPVNGAWDVRPGLYAFTNANIVTSADQTIKGGTLLIKDRVIEAVGTGVSVPKGYVVVDLKGKYIYPGLIDAYTTYGIPESSRQNFTPKRNPNEPSFVSAKRGAYGWNEAIRPEMNAKEVFHVDAAKAEEFKKNGFTTVQSLIHDGIARGTSVVVTLADEADNKVLLSDQAAANYSFSKGTAATNYPSSLMGSIALLRQTYYDAEWYKGQKEEYNISLAEFNRTQAYPQIFEASDVYSILRADKIAKEFGKQYIYKTDGLEFKRVDAVKALNATLIIPLNFPEAFDIENPFDARNISYDQMKSWEMAPSNPAVLAKAGVRFAITSFGLAKPTDFWTNLRTAIDNGLTPAQALRALTQTPAEILGVSDKVGTLTKGKLANLLITSDELFKPENIIYENWVEGRQYVVSKKDITDLRGTYALTGETFNNTILKITGKPGSYEANIERTGADSLKTKGTIVRTGDLLNLYFDLKNKPSGTVRLNGYIASVSPLTLKGSGVLADGNSIGWTATQTAPAPAETKRDTTSKPKPTTGRVIYPFTAYGNAEVPKQETVLFKNATVWTNEKEGVLTGADVLIEGGKIKAVGKNLSAGGAKVVDATGKHITAGIVDEHSHIAIQSGVNEGTQSVTSEVRIADVLDPEDINIYRQLAGGVTTSHLLHGSANAIGGQTQLIKLRWGAMPEQMKFAGSDGFIKFALGENVKQTNWGVVPGTPNLRFPQTRMGVEQVYKDAFTRAKEYKAARAVKGSTTRRDLELDALVEILDNKRFITCHSYVQSEINMLMHVADSMGFKINTFTHILEGYKVADKMKARNIAGSTFSDWWAYKMEVAEAIPYNGKLMHEVGVITGFNSDDAEMARRLNQEAGKAMTYGNLTEEDALKLVTLNPAKMLHIDNKVGSLKAGKDADIVVWSAKPLSIYAVAEKTYVDGVPYWDIEKDAEKRKALKADEGRLIQKMLSAKNKGAATQTATPRRRRLYECESLEEAAFTVADAYNGFQTIGTK</sequence>
<dbReference type="InterPro" id="IPR011059">
    <property type="entry name" value="Metal-dep_hydrolase_composite"/>
</dbReference>
<evidence type="ECO:0000256" key="1">
    <source>
        <dbReference type="SAM" id="MobiDB-lite"/>
    </source>
</evidence>
<dbReference type="PANTHER" id="PTHR43135">
    <property type="entry name" value="ALPHA-D-RIBOSE 1-METHYLPHOSPHONATE 5-TRIPHOSPHATE DIPHOSPHATASE"/>
    <property type="match status" value="1"/>
</dbReference>
<evidence type="ECO:0000313" key="4">
    <source>
        <dbReference type="EMBL" id="TWR29928.1"/>
    </source>
</evidence>
<dbReference type="OrthoDB" id="9802793at2"/>
<feature type="region of interest" description="Disordered" evidence="1">
    <location>
        <begin position="529"/>
        <end position="551"/>
    </location>
</feature>
<feature type="domain" description="Amidohydrolase-related" evidence="3">
    <location>
        <begin position="623"/>
        <end position="940"/>
    </location>
</feature>
<dbReference type="SUPFAM" id="SSF51556">
    <property type="entry name" value="Metallo-dependent hydrolases"/>
    <property type="match status" value="2"/>
</dbReference>
<dbReference type="Proteomes" id="UP000320042">
    <property type="component" value="Unassembled WGS sequence"/>
</dbReference>
<proteinExistence type="predicted"/>
<dbReference type="AlphaFoldDB" id="A0A563UEZ4"/>